<dbReference type="Pfam" id="PF15744">
    <property type="entry name" value="UPF0492"/>
    <property type="match status" value="1"/>
</dbReference>
<dbReference type="PANTHER" id="PTHR28557:SF1">
    <property type="entry name" value="PROTEIN SLX4IP"/>
    <property type="match status" value="1"/>
</dbReference>
<comment type="caution">
    <text evidence="1">The sequence shown here is derived from an EMBL/GenBank/DDBJ whole genome shotgun (WGS) entry which is preliminary data.</text>
</comment>
<dbReference type="EMBL" id="JAOPHQ010000079">
    <property type="protein sequence ID" value="KAK0155837.1"/>
    <property type="molecule type" value="Genomic_DNA"/>
</dbReference>
<dbReference type="PANTHER" id="PTHR28557">
    <property type="entry name" value="PROTEIN SLX4IP"/>
    <property type="match status" value="1"/>
</dbReference>
<dbReference type="AlphaFoldDB" id="A0AA47ND56"/>
<accession>A0AA47ND56</accession>
<keyword evidence="2" id="KW-1185">Reference proteome</keyword>
<dbReference type="InterPro" id="IPR031479">
    <property type="entry name" value="SLX4IP"/>
</dbReference>
<reference evidence="1" key="1">
    <citation type="journal article" date="2023" name="Front. Mar. Sci.">
        <title>A new Merluccius polli reference genome to investigate the effects of global change in West African waters.</title>
        <authorList>
            <person name="Mateo J.L."/>
            <person name="Blanco-Fernandez C."/>
            <person name="Garcia-Vazquez E."/>
            <person name="Machado-Schiaffino G."/>
        </authorList>
    </citation>
    <scope>NUCLEOTIDE SEQUENCE</scope>
    <source>
        <strain evidence="1">C29</strain>
        <tissue evidence="1">Fin</tissue>
    </source>
</reference>
<evidence type="ECO:0000313" key="1">
    <source>
        <dbReference type="EMBL" id="KAK0155837.1"/>
    </source>
</evidence>
<organism evidence="1 2">
    <name type="scientific">Merluccius polli</name>
    <name type="common">Benguela hake</name>
    <name type="synonym">Merluccius cadenati</name>
    <dbReference type="NCBI Taxonomy" id="89951"/>
    <lineage>
        <taxon>Eukaryota</taxon>
        <taxon>Metazoa</taxon>
        <taxon>Chordata</taxon>
        <taxon>Craniata</taxon>
        <taxon>Vertebrata</taxon>
        <taxon>Euteleostomi</taxon>
        <taxon>Actinopterygii</taxon>
        <taxon>Neopterygii</taxon>
        <taxon>Teleostei</taxon>
        <taxon>Neoteleostei</taxon>
        <taxon>Acanthomorphata</taxon>
        <taxon>Zeiogadaria</taxon>
        <taxon>Gadariae</taxon>
        <taxon>Gadiformes</taxon>
        <taxon>Gadoidei</taxon>
        <taxon>Merlucciidae</taxon>
        <taxon>Merluccius</taxon>
    </lineage>
</organism>
<name>A0AA47ND56_MERPO</name>
<gene>
    <name evidence="1" type="primary">slx4ip_2</name>
    <name evidence="1" type="ORF">N1851_001656</name>
</gene>
<protein>
    <submittedName>
        <fullName evidence="1">Protein SLX4IP</fullName>
    </submittedName>
</protein>
<sequence length="183" mass="19928">MFSIDFILSVKVKGTSFNLVAHFLKRHFSLRCIVKDRYGELRVFPERCVVCVSRAEDASARHSNPSQAAFKEAPLSIAFLLSGCGSLGSHSASRGIWRVGVLRQGCSQPNLHTAVCKGKIPDGKARLGVGWAAKVRALLGCRRLDQRQSRCDSIPPSLAATLTSLSPSGTWNTLFLLMTSARL</sequence>
<dbReference type="Proteomes" id="UP001174136">
    <property type="component" value="Unassembled WGS sequence"/>
</dbReference>
<evidence type="ECO:0000313" key="2">
    <source>
        <dbReference type="Proteomes" id="UP001174136"/>
    </source>
</evidence>
<proteinExistence type="predicted"/>